<dbReference type="InterPro" id="IPR011990">
    <property type="entry name" value="TPR-like_helical_dom_sf"/>
</dbReference>
<dbReference type="GO" id="GO:0035494">
    <property type="term" value="P:SNARE complex disassembly"/>
    <property type="evidence" value="ECO:0007669"/>
    <property type="project" value="TreeGrafter"/>
</dbReference>
<evidence type="ECO:0000256" key="7">
    <source>
        <dbReference type="RuleBase" id="RU367013"/>
    </source>
</evidence>
<dbReference type="CDD" id="cd15832">
    <property type="entry name" value="SNAP"/>
    <property type="match status" value="1"/>
</dbReference>
<comment type="function">
    <text evidence="7">Required for vesicular transport between the endoplasmic reticulum and the Golgi apparatus.</text>
</comment>
<keyword evidence="6 7" id="KW-0472">Membrane</keyword>
<dbReference type="VEuPathDB" id="FungiDB:PV07_08969"/>
<evidence type="ECO:0000256" key="3">
    <source>
        <dbReference type="ARBA" id="ARBA00022448"/>
    </source>
</evidence>
<dbReference type="OrthoDB" id="9984275at2759"/>
<gene>
    <name evidence="8" type="ORF">PV07_08969</name>
</gene>
<dbReference type="InterPro" id="IPR000744">
    <property type="entry name" value="NSF_attach"/>
</dbReference>
<evidence type="ECO:0000256" key="5">
    <source>
        <dbReference type="ARBA" id="ARBA00022927"/>
    </source>
</evidence>
<proteinExistence type="inferred from homology"/>
<comment type="subcellular location">
    <subcellularLocation>
        <location evidence="1 7">Membrane</location>
        <topology evidence="1 7">Peripheral membrane protein</topology>
    </subcellularLocation>
</comment>
<dbReference type="Pfam" id="PF14938">
    <property type="entry name" value="SNAP"/>
    <property type="match status" value="1"/>
</dbReference>
<evidence type="ECO:0000256" key="6">
    <source>
        <dbReference type="ARBA" id="ARBA00023136"/>
    </source>
</evidence>
<keyword evidence="4 7" id="KW-0931">ER-Golgi transport</keyword>
<dbReference type="FunFam" id="1.25.40.10:FF:000049">
    <property type="entry name" value="Alpha-soluble NSF attachment protein-like"/>
    <property type="match status" value="1"/>
</dbReference>
<dbReference type="RefSeq" id="XP_016246042.1">
    <property type="nucleotide sequence ID" value="XM_016396186.1"/>
</dbReference>
<evidence type="ECO:0000256" key="4">
    <source>
        <dbReference type="ARBA" id="ARBA00022892"/>
    </source>
</evidence>
<comment type="similarity">
    <text evidence="2 7">Belongs to the SNAP family.</text>
</comment>
<dbReference type="SUPFAM" id="SSF48452">
    <property type="entry name" value="TPR-like"/>
    <property type="match status" value="1"/>
</dbReference>
<evidence type="ECO:0000313" key="9">
    <source>
        <dbReference type="Proteomes" id="UP000054466"/>
    </source>
</evidence>
<keyword evidence="3 7" id="KW-0813">Transport</keyword>
<organism evidence="8 9">
    <name type="scientific">Cladophialophora immunda</name>
    <dbReference type="NCBI Taxonomy" id="569365"/>
    <lineage>
        <taxon>Eukaryota</taxon>
        <taxon>Fungi</taxon>
        <taxon>Dikarya</taxon>
        <taxon>Ascomycota</taxon>
        <taxon>Pezizomycotina</taxon>
        <taxon>Eurotiomycetes</taxon>
        <taxon>Chaetothyriomycetidae</taxon>
        <taxon>Chaetothyriales</taxon>
        <taxon>Herpotrichiellaceae</taxon>
        <taxon>Cladophialophora</taxon>
    </lineage>
</organism>
<dbReference type="GO" id="GO:0005774">
    <property type="term" value="C:vacuolar membrane"/>
    <property type="evidence" value="ECO:0007669"/>
    <property type="project" value="TreeGrafter"/>
</dbReference>
<evidence type="ECO:0000256" key="2">
    <source>
        <dbReference type="ARBA" id="ARBA00010050"/>
    </source>
</evidence>
<evidence type="ECO:0000256" key="1">
    <source>
        <dbReference type="ARBA" id="ARBA00004170"/>
    </source>
</evidence>
<keyword evidence="9" id="KW-1185">Reference proteome</keyword>
<dbReference type="STRING" id="569365.A0A0D1ZDJ1"/>
<accession>A0A0D1ZDJ1</accession>
<keyword evidence="5 7" id="KW-0653">Protein transport</keyword>
<evidence type="ECO:0000313" key="8">
    <source>
        <dbReference type="EMBL" id="KIW25826.1"/>
    </source>
</evidence>
<evidence type="ECO:0008006" key="10">
    <source>
        <dbReference type="Google" id="ProtNLM"/>
    </source>
</evidence>
<dbReference type="GO" id="GO:0005483">
    <property type="term" value="F:soluble NSF attachment protein activity"/>
    <property type="evidence" value="ECO:0007669"/>
    <property type="project" value="UniProtKB-ARBA"/>
</dbReference>
<dbReference type="AlphaFoldDB" id="A0A0D1ZDJ1"/>
<dbReference type="PRINTS" id="PR00448">
    <property type="entry name" value="NSFATTACHMNT"/>
</dbReference>
<dbReference type="PANTHER" id="PTHR13768">
    <property type="entry name" value="SOLUBLE NSF ATTACHMENT PROTEIN SNAP"/>
    <property type="match status" value="1"/>
</dbReference>
<name>A0A0D1ZDJ1_9EURO</name>
<dbReference type="Gene3D" id="1.25.40.10">
    <property type="entry name" value="Tetratricopeptide repeat domain"/>
    <property type="match status" value="1"/>
</dbReference>
<dbReference type="HOGENOM" id="CLU_046329_1_0_1"/>
<protein>
    <recommendedName>
        <fullName evidence="10">Vesicular-fusion protein sec17</fullName>
    </recommendedName>
</protein>
<dbReference type="GO" id="GO:0031201">
    <property type="term" value="C:SNARE complex"/>
    <property type="evidence" value="ECO:0007669"/>
    <property type="project" value="TreeGrafter"/>
</dbReference>
<dbReference type="PANTHER" id="PTHR13768:SF8">
    <property type="entry name" value="ALPHA-SOLUBLE NSF ATTACHMENT PROTEIN"/>
    <property type="match status" value="1"/>
</dbReference>
<reference evidence="8 9" key="1">
    <citation type="submission" date="2015-01" db="EMBL/GenBank/DDBJ databases">
        <title>The Genome Sequence of Cladophialophora immunda CBS83496.</title>
        <authorList>
            <consortium name="The Broad Institute Genomics Platform"/>
            <person name="Cuomo C."/>
            <person name="de Hoog S."/>
            <person name="Gorbushina A."/>
            <person name="Stielow B."/>
            <person name="Teixiera M."/>
            <person name="Abouelleil A."/>
            <person name="Chapman S.B."/>
            <person name="Priest M."/>
            <person name="Young S.K."/>
            <person name="Wortman J."/>
            <person name="Nusbaum C."/>
            <person name="Birren B."/>
        </authorList>
    </citation>
    <scope>NUCLEOTIDE SEQUENCE [LARGE SCALE GENOMIC DNA]</scope>
    <source>
        <strain evidence="8 9">CBS 83496</strain>
    </source>
</reference>
<sequence>MAQDPRVLLQKAEKAAQGATGGFSLFGGRGEKWENAADLYTQAANAFRVQKQNLEAGKAFEKAASIQQSKLNEPDDMANTLTEAFKVYRKESPQDAARVLSTAIQHYTTKGNFRRAATHQQNLAEVYEMELGDQKKALEAYDTAAQWYESDNAEALANKLYLKVADLAALEGDYQNAIGKLEAVAKSSLNNNLMRWSVKDYFLKAGICYLAAGDQVATKRALEQYRELDGSFASTRENMLLTDLVGCVEEGDQEAFSDKLFQFDSLSKLDKWKTTLLLRVKNAIEKEEEDFS</sequence>
<dbReference type="GeneID" id="27348163"/>
<dbReference type="GO" id="GO:0019905">
    <property type="term" value="F:syntaxin binding"/>
    <property type="evidence" value="ECO:0007669"/>
    <property type="project" value="TreeGrafter"/>
</dbReference>
<dbReference type="Proteomes" id="UP000054466">
    <property type="component" value="Unassembled WGS sequence"/>
</dbReference>
<dbReference type="EMBL" id="KN847044">
    <property type="protein sequence ID" value="KIW25826.1"/>
    <property type="molecule type" value="Genomic_DNA"/>
</dbReference>
<dbReference type="GO" id="GO:0006886">
    <property type="term" value="P:intracellular protein transport"/>
    <property type="evidence" value="ECO:0007669"/>
    <property type="project" value="UniProtKB-UniRule"/>
</dbReference>